<reference evidence="2 3" key="1">
    <citation type="submission" date="2016-03" db="EMBL/GenBank/DDBJ databases">
        <title>Complete genome sequence of Shewanella psychrophila WP2, a deep sea bacterium isolated from west Pacific sediment.</title>
        <authorList>
            <person name="Xu G."/>
            <person name="Jian H."/>
        </authorList>
    </citation>
    <scope>NUCLEOTIDE SEQUENCE [LARGE SCALE GENOMIC DNA]</scope>
    <source>
        <strain evidence="2 3">WP2</strain>
    </source>
</reference>
<evidence type="ECO:0000256" key="1">
    <source>
        <dbReference type="SAM" id="SignalP"/>
    </source>
</evidence>
<gene>
    <name evidence="2" type="ORF">Sps_01160</name>
</gene>
<dbReference type="AlphaFoldDB" id="A0A1S6HLE7"/>
<dbReference type="InterPro" id="IPR008962">
    <property type="entry name" value="PapD-like_sf"/>
</dbReference>
<keyword evidence="3" id="KW-1185">Reference proteome</keyword>
<name>A0A1S6HLE7_9GAMM</name>
<dbReference type="OrthoDB" id="6658153at2"/>
<dbReference type="EMBL" id="CP014782">
    <property type="protein sequence ID" value="AQS36332.1"/>
    <property type="molecule type" value="Genomic_DNA"/>
</dbReference>
<dbReference type="STRING" id="225848.Sps_01160"/>
<feature type="signal peptide" evidence="1">
    <location>
        <begin position="1"/>
        <end position="20"/>
    </location>
</feature>
<accession>A0A1S6HLE7</accession>
<evidence type="ECO:0000313" key="3">
    <source>
        <dbReference type="Proteomes" id="UP000189545"/>
    </source>
</evidence>
<proteinExistence type="predicted"/>
<dbReference type="SUPFAM" id="SSF49354">
    <property type="entry name" value="PapD-like"/>
    <property type="match status" value="1"/>
</dbReference>
<keyword evidence="1" id="KW-0732">Signal</keyword>
<evidence type="ECO:0000313" key="2">
    <source>
        <dbReference type="EMBL" id="AQS36332.1"/>
    </source>
</evidence>
<evidence type="ECO:0008006" key="4">
    <source>
        <dbReference type="Google" id="ProtNLM"/>
    </source>
</evidence>
<sequence length="266" mass="29628">MKKIIIGCIAALFCVFNADANLLVTPTRAELDDASHRSSVFSLVNKGSDTARYNIYFEDKLQLAEGGYRAVEDNKAALSQFVRYSPRRVTLEPEQGTRVRMAVRLPKNTPVAEYRSYIVFHQIPLTPEVASNAGDDNAETFSLSVTAYMRISIPVILRVGDLNGEVTIDTVSDEKAQASLNVTLIRQGQRSTYGDIEIFVENISEGKAQLESVGSAKNAAIYTELNKRSFQVKLSREIKKGTEIIVRYTESKTLKDAKIIEKRIVI</sequence>
<feature type="chain" id="PRO_5013091423" description="P pilus assembly protein, chaperone PapD" evidence="1">
    <location>
        <begin position="21"/>
        <end position="266"/>
    </location>
</feature>
<dbReference type="Proteomes" id="UP000189545">
    <property type="component" value="Chromosome"/>
</dbReference>
<dbReference type="RefSeq" id="WP_077751651.1">
    <property type="nucleotide sequence ID" value="NZ_CP014782.1"/>
</dbReference>
<dbReference type="KEGG" id="spsw:Sps_01160"/>
<organism evidence="2 3">
    <name type="scientific">Shewanella psychrophila</name>
    <dbReference type="NCBI Taxonomy" id="225848"/>
    <lineage>
        <taxon>Bacteria</taxon>
        <taxon>Pseudomonadati</taxon>
        <taxon>Pseudomonadota</taxon>
        <taxon>Gammaproteobacteria</taxon>
        <taxon>Alteromonadales</taxon>
        <taxon>Shewanellaceae</taxon>
        <taxon>Shewanella</taxon>
    </lineage>
</organism>
<protein>
    <recommendedName>
        <fullName evidence="4">P pilus assembly protein, chaperone PapD</fullName>
    </recommendedName>
</protein>